<protein>
    <recommendedName>
        <fullName evidence="3">Cas12f1-like TNB domain-containing protein</fullName>
    </recommendedName>
</protein>
<feature type="compositionally biased region" description="Basic residues" evidence="2">
    <location>
        <begin position="686"/>
        <end position="695"/>
    </location>
</feature>
<feature type="compositionally biased region" description="Basic and acidic residues" evidence="2">
    <location>
        <begin position="477"/>
        <end position="489"/>
    </location>
</feature>
<evidence type="ECO:0000313" key="4">
    <source>
        <dbReference type="EMBL" id="GAA2125794.1"/>
    </source>
</evidence>
<evidence type="ECO:0000259" key="3">
    <source>
        <dbReference type="Pfam" id="PF07282"/>
    </source>
</evidence>
<feature type="compositionally biased region" description="Basic residues" evidence="2">
    <location>
        <begin position="449"/>
        <end position="459"/>
    </location>
</feature>
<gene>
    <name evidence="4" type="ORF">GCM10009727_14390</name>
</gene>
<keyword evidence="1" id="KW-0238">DNA-binding</keyword>
<feature type="compositionally biased region" description="Basic residues" evidence="2">
    <location>
        <begin position="421"/>
        <end position="430"/>
    </location>
</feature>
<organism evidence="4 5">
    <name type="scientific">Actinomadura napierensis</name>
    <dbReference type="NCBI Taxonomy" id="267854"/>
    <lineage>
        <taxon>Bacteria</taxon>
        <taxon>Bacillati</taxon>
        <taxon>Actinomycetota</taxon>
        <taxon>Actinomycetes</taxon>
        <taxon>Streptosporangiales</taxon>
        <taxon>Thermomonosporaceae</taxon>
        <taxon>Actinomadura</taxon>
    </lineage>
</organism>
<feature type="region of interest" description="Disordered" evidence="2">
    <location>
        <begin position="669"/>
        <end position="754"/>
    </location>
</feature>
<evidence type="ECO:0000256" key="1">
    <source>
        <dbReference type="ARBA" id="ARBA00023125"/>
    </source>
</evidence>
<feature type="region of interest" description="Disordered" evidence="2">
    <location>
        <begin position="371"/>
        <end position="489"/>
    </location>
</feature>
<reference evidence="5" key="1">
    <citation type="journal article" date="2019" name="Int. J. Syst. Evol. Microbiol.">
        <title>The Global Catalogue of Microorganisms (GCM) 10K type strain sequencing project: providing services to taxonomists for standard genome sequencing and annotation.</title>
        <authorList>
            <consortium name="The Broad Institute Genomics Platform"/>
            <consortium name="The Broad Institute Genome Sequencing Center for Infectious Disease"/>
            <person name="Wu L."/>
            <person name="Ma J."/>
        </authorList>
    </citation>
    <scope>NUCLEOTIDE SEQUENCE [LARGE SCALE GENOMIC DNA]</scope>
    <source>
        <strain evidence="5">JCM 13850</strain>
    </source>
</reference>
<proteinExistence type="predicted"/>
<dbReference type="Proteomes" id="UP001501020">
    <property type="component" value="Unassembled WGS sequence"/>
</dbReference>
<sequence length="754" mass="82359">MPQSASLYTAGGAPTAMRNIAEAADETTVTAGARRFRGKNKGPAWKRPADGPVTVVRLRLTPDPAARHRLEGLFGAAWKLKKALKHDARSRALAYEAAHRRRRNPGRAKLWRTRLGLSRDALERAAYRHLDASRHLKHHLSKAVAMHLADEVWTGVERHLFPDASGRRHGVPKVGSWWEFTRIPGRARSHTTARKWETFRLHGTLSGHLAGHAAPGLPDGVSPRQAAESAPGTGVLAQPRTMPVPPPPRSRGRGKGVWWEYDGALTVVYGGGPDGRRGDLVVPVRLPQGAGQWPHLLHTLADPQAWHKVDLVRRRDPAEPGGWAYEAHLMVLKPAFVPASTAARRATAPTGRRGGVDGNVSNLAVVSVPAGQAPADPIPGEPARPERAAAAPTRTTEASPDAAVISSKVTMSDAEQTRIARRERKRRGRQRALERSRRASNAAQYGLSKRQRKRQRRRQATGLPPRQVPVPGGPRLLRADGKPRRSYRRDTVSKTYLRLRVRQAVADQRAAQSRKTRARHSAGGIVAVHGPSLVIEDCDISGWFRLWGRACARFTPGMLITALEHECRAAGGRLVRASTRTTALSQHCPCGRRVPKHLGMRTHRCRTEDGGCGLTGDRDLIAAALAAFVHFQDPDDPSTARVDYTLSRRVLCTAGPGLPGALSESTALIPTTGASGAGTGNAAAIHHTRRRRRSPRPRERRQVASARRNRISTVSTPDEPCPPTTAGTTVTPDRHRPRTRLFNRPPPQDLSNRP</sequence>
<evidence type="ECO:0000256" key="2">
    <source>
        <dbReference type="SAM" id="MobiDB-lite"/>
    </source>
</evidence>
<name>A0ABP5K6D2_9ACTN</name>
<feature type="compositionally biased region" description="Low complexity" evidence="2">
    <location>
        <begin position="388"/>
        <end position="398"/>
    </location>
</feature>
<feature type="region of interest" description="Disordered" evidence="2">
    <location>
        <begin position="214"/>
        <end position="255"/>
    </location>
</feature>
<dbReference type="RefSeq" id="WP_344262788.1">
    <property type="nucleotide sequence ID" value="NZ_BAAAMR010000008.1"/>
</dbReference>
<dbReference type="Pfam" id="PF07282">
    <property type="entry name" value="Cas12f1-like_TNB"/>
    <property type="match status" value="1"/>
</dbReference>
<accession>A0ABP5K6D2</accession>
<dbReference type="EMBL" id="BAAAMR010000008">
    <property type="protein sequence ID" value="GAA2125794.1"/>
    <property type="molecule type" value="Genomic_DNA"/>
</dbReference>
<dbReference type="InterPro" id="IPR010095">
    <property type="entry name" value="Cas12f1-like_TNB"/>
</dbReference>
<comment type="caution">
    <text evidence="4">The sequence shown here is derived from an EMBL/GenBank/DDBJ whole genome shotgun (WGS) entry which is preliminary data.</text>
</comment>
<keyword evidence="5" id="KW-1185">Reference proteome</keyword>
<feature type="domain" description="Cas12f1-like TNB" evidence="3">
    <location>
        <begin position="557"/>
        <end position="623"/>
    </location>
</feature>
<evidence type="ECO:0000313" key="5">
    <source>
        <dbReference type="Proteomes" id="UP001501020"/>
    </source>
</evidence>